<evidence type="ECO:0000313" key="2">
    <source>
        <dbReference type="EMBL" id="CAA9484966.1"/>
    </source>
</evidence>
<gene>
    <name evidence="2" type="ORF">AVDCRST_MAG25-3018</name>
</gene>
<name>A0A6J4RYB8_9ACTN</name>
<reference evidence="2" key="1">
    <citation type="submission" date="2020-02" db="EMBL/GenBank/DDBJ databases">
        <authorList>
            <person name="Meier V. D."/>
        </authorList>
    </citation>
    <scope>NUCLEOTIDE SEQUENCE</scope>
    <source>
        <strain evidence="2">AVDCRST_MAG25</strain>
    </source>
</reference>
<dbReference type="AlphaFoldDB" id="A0A6J4RYB8"/>
<sequence>MSEKVIGKAKEAYGALAGDEAKKAEGRALQRKAEAEAEVEQRERTRQAEAEAKKAERQRDEQERKDKGALGGLTDTLSGL</sequence>
<feature type="region of interest" description="Disordered" evidence="1">
    <location>
        <begin position="1"/>
        <end position="80"/>
    </location>
</feature>
<proteinExistence type="predicted"/>
<evidence type="ECO:0008006" key="3">
    <source>
        <dbReference type="Google" id="ProtNLM"/>
    </source>
</evidence>
<feature type="compositionally biased region" description="Basic and acidic residues" evidence="1">
    <location>
        <begin position="19"/>
        <end position="68"/>
    </location>
</feature>
<evidence type="ECO:0000256" key="1">
    <source>
        <dbReference type="SAM" id="MobiDB-lite"/>
    </source>
</evidence>
<dbReference type="EMBL" id="CADCVI010000202">
    <property type="protein sequence ID" value="CAA9484966.1"/>
    <property type="molecule type" value="Genomic_DNA"/>
</dbReference>
<accession>A0A6J4RYB8</accession>
<feature type="compositionally biased region" description="Basic and acidic residues" evidence="1">
    <location>
        <begin position="1"/>
        <end position="11"/>
    </location>
</feature>
<organism evidence="2">
    <name type="scientific">uncultured Rubrobacteraceae bacterium</name>
    <dbReference type="NCBI Taxonomy" id="349277"/>
    <lineage>
        <taxon>Bacteria</taxon>
        <taxon>Bacillati</taxon>
        <taxon>Actinomycetota</taxon>
        <taxon>Rubrobacteria</taxon>
        <taxon>Rubrobacterales</taxon>
        <taxon>Rubrobacteraceae</taxon>
        <taxon>environmental samples</taxon>
    </lineage>
</organism>
<protein>
    <recommendedName>
        <fullName evidence="3">CsbD-like domain-containing protein</fullName>
    </recommendedName>
</protein>